<reference evidence="2" key="1">
    <citation type="submission" date="2023-08" db="EMBL/GenBank/DDBJ databases">
        <title>A de novo genome assembly of Solanum verrucosum Schlechtendal, a Mexican diploid species geographically isolated from the other diploid A-genome species in potato relatives.</title>
        <authorList>
            <person name="Hosaka K."/>
        </authorList>
    </citation>
    <scope>NUCLEOTIDE SEQUENCE</scope>
    <source>
        <tissue evidence="2">Young leaves</tissue>
    </source>
</reference>
<dbReference type="PANTHER" id="PTHR33116:SF78">
    <property type="entry name" value="OS12G0587133 PROTEIN"/>
    <property type="match status" value="1"/>
</dbReference>
<evidence type="ECO:0000313" key="2">
    <source>
        <dbReference type="EMBL" id="WMV29912.1"/>
    </source>
</evidence>
<keyword evidence="3" id="KW-1185">Reference proteome</keyword>
<dbReference type="Proteomes" id="UP001234989">
    <property type="component" value="Chromosome 5"/>
</dbReference>
<proteinExistence type="predicted"/>
<evidence type="ECO:0000313" key="3">
    <source>
        <dbReference type="Proteomes" id="UP001234989"/>
    </source>
</evidence>
<feature type="region of interest" description="Disordered" evidence="1">
    <location>
        <begin position="423"/>
        <end position="477"/>
    </location>
</feature>
<name>A0AAF0QWI7_SOLVR</name>
<organism evidence="2 3">
    <name type="scientific">Solanum verrucosum</name>
    <dbReference type="NCBI Taxonomy" id="315347"/>
    <lineage>
        <taxon>Eukaryota</taxon>
        <taxon>Viridiplantae</taxon>
        <taxon>Streptophyta</taxon>
        <taxon>Embryophyta</taxon>
        <taxon>Tracheophyta</taxon>
        <taxon>Spermatophyta</taxon>
        <taxon>Magnoliopsida</taxon>
        <taxon>eudicotyledons</taxon>
        <taxon>Gunneridae</taxon>
        <taxon>Pentapetalae</taxon>
        <taxon>asterids</taxon>
        <taxon>lamiids</taxon>
        <taxon>Solanales</taxon>
        <taxon>Solanaceae</taxon>
        <taxon>Solanoideae</taxon>
        <taxon>Solaneae</taxon>
        <taxon>Solanum</taxon>
    </lineage>
</organism>
<accession>A0AAF0QWI7</accession>
<gene>
    <name evidence="2" type="ORF">MTR67_023297</name>
</gene>
<dbReference type="AlphaFoldDB" id="A0AAF0QWI7"/>
<feature type="compositionally biased region" description="Basic and acidic residues" evidence="1">
    <location>
        <begin position="451"/>
        <end position="477"/>
    </location>
</feature>
<dbReference type="PANTHER" id="PTHR33116">
    <property type="entry name" value="REVERSE TRANSCRIPTASE ZINC-BINDING DOMAIN-CONTAINING PROTEIN-RELATED-RELATED"/>
    <property type="match status" value="1"/>
</dbReference>
<sequence>MGAKELTDFRPISLIGSVYKIVSKLLTQRIKMVMHKLVGPQHLAFIKGRQIIDAILMANECVDARTRSRIPGILCFFSSQRGLRFKTRRPIIPFSFYYRYGGAISRLHINWNKSFLYPVNEVPDLSSLARILGGRTGNLPTTYLGMPLEAKSKSIGIWNGVIEKCEKSLDALRRNFLWEGNSETKKFHLVKWDTLIESKHAGGMGIRNLKIQNQCLMMKWIWRFASSEQALWKDVIQAKYEMEDHWITKMVCSTYGSCLRRAIRNHWPKLRGNCSIKLGNGRKTSFWEDRWLEQGSLKTLFSDIFTLNQQQRAIVAEMWSNQGWNLSFRKPLNNQEIQRLVEFSKEYMEDLESVTDVLENINPLQERKRDRIDRTLPGWQAVEDERDLSDAWAILRSNVSGRRRNRQWCFRLSPARCLGFGRTRKKGRERRRGGGERGGDEGDTGVGGLQHKCDEIGKEVATIREREQKREREREKP</sequence>
<dbReference type="EMBL" id="CP133616">
    <property type="protein sequence ID" value="WMV29912.1"/>
    <property type="molecule type" value="Genomic_DNA"/>
</dbReference>
<protein>
    <submittedName>
        <fullName evidence="2">Uncharacterized protein</fullName>
    </submittedName>
</protein>
<evidence type="ECO:0000256" key="1">
    <source>
        <dbReference type="SAM" id="MobiDB-lite"/>
    </source>
</evidence>